<sequence>MPTPARAGATKAEVIASIAQRLGFETPVLSTGSTEPRSFFAAIDAAMGLGILSRTKQGMAREIVQFSGASWESRFESAGATVTLDGLRAVAEAVETIMLGRYAAPNQVSSIDATSTLDSYPGWAACAAIATSRELELLREIADLAEDGVEAPTVGEEACDGVPLSLAWPGSRLTVEAPNLGPELLAELRAAGWVIVEPIAAEIRAALTRRGSSEEV</sequence>
<dbReference type="Proteomes" id="UP000451354">
    <property type="component" value="Chromosome"/>
</dbReference>
<dbReference type="KEGG" id="cprt:FIC82_004030"/>
<dbReference type="RefSeq" id="WP_154797659.1">
    <property type="nucleotide sequence ID" value="NZ_CP052757.1"/>
</dbReference>
<dbReference type="EMBL" id="CP052757">
    <property type="protein sequence ID" value="QJW35493.1"/>
    <property type="molecule type" value="Genomic_DNA"/>
</dbReference>
<protein>
    <submittedName>
        <fullName evidence="1">Uncharacterized protein</fullName>
    </submittedName>
</protein>
<evidence type="ECO:0000313" key="1">
    <source>
        <dbReference type="EMBL" id="QJW35493.1"/>
    </source>
</evidence>
<gene>
    <name evidence="1" type="ORF">FIC82_004030</name>
</gene>
<reference evidence="2" key="1">
    <citation type="journal article" date="2022" name="Int. J. Syst. Evol. Microbiol.">
        <title>Cellulosimicrobium protaetiae sp. nov., isolated from the gut of the larva of Protaetia brevitarsis seulensis.</title>
        <authorList>
            <person name="Le Han H."/>
            <person name="Nguyen T.T.H."/>
            <person name="Li Z."/>
            <person name="Shin N.R."/>
            <person name="Kim S.G."/>
        </authorList>
    </citation>
    <scope>NUCLEOTIDE SEQUENCE [LARGE SCALE GENOMIC DNA]</scope>
    <source>
        <strain evidence="2">BI34</strain>
    </source>
</reference>
<dbReference type="OrthoDB" id="9787127at2"/>
<proteinExistence type="predicted"/>
<name>A0A6M5UE44_9MICO</name>
<dbReference type="AlphaFoldDB" id="A0A6M5UE44"/>
<keyword evidence="2" id="KW-1185">Reference proteome</keyword>
<evidence type="ECO:0000313" key="2">
    <source>
        <dbReference type="Proteomes" id="UP000451354"/>
    </source>
</evidence>
<organism evidence="1 2">
    <name type="scientific">Cellulosimicrobium protaetiae</name>
    <dbReference type="NCBI Taxonomy" id="2587808"/>
    <lineage>
        <taxon>Bacteria</taxon>
        <taxon>Bacillati</taxon>
        <taxon>Actinomycetota</taxon>
        <taxon>Actinomycetes</taxon>
        <taxon>Micrococcales</taxon>
        <taxon>Promicromonosporaceae</taxon>
        <taxon>Cellulosimicrobium</taxon>
    </lineage>
</organism>
<accession>A0A6M5UE44</accession>